<dbReference type="InterPro" id="IPR004113">
    <property type="entry name" value="FAD-bd_oxidored_4_C"/>
</dbReference>
<protein>
    <recommendedName>
        <fullName evidence="5">FAD-binding oxidoreductase/transferase type 4 C-terminal domain-containing protein</fullName>
    </recommendedName>
</protein>
<keyword evidence="3" id="KW-0274">FAD</keyword>
<evidence type="ECO:0000313" key="6">
    <source>
        <dbReference type="EMBL" id="BDZ47306.1"/>
    </source>
</evidence>
<dbReference type="Gene3D" id="3.30.70.2740">
    <property type="match status" value="1"/>
</dbReference>
<evidence type="ECO:0000256" key="1">
    <source>
        <dbReference type="ARBA" id="ARBA00001974"/>
    </source>
</evidence>
<dbReference type="PANTHER" id="PTHR42934:SF2">
    <property type="entry name" value="GLYCOLATE OXIDASE SUBUNIT GLCD"/>
    <property type="match status" value="1"/>
</dbReference>
<organism evidence="6 7">
    <name type="scientific">Naasia aerilata</name>
    <dbReference type="NCBI Taxonomy" id="1162966"/>
    <lineage>
        <taxon>Bacteria</taxon>
        <taxon>Bacillati</taxon>
        <taxon>Actinomycetota</taxon>
        <taxon>Actinomycetes</taxon>
        <taxon>Micrococcales</taxon>
        <taxon>Microbacteriaceae</taxon>
        <taxon>Naasia</taxon>
    </lineage>
</organism>
<dbReference type="RefSeq" id="WP_286277243.1">
    <property type="nucleotide sequence ID" value="NZ_AP027731.1"/>
</dbReference>
<evidence type="ECO:0000256" key="2">
    <source>
        <dbReference type="ARBA" id="ARBA00022630"/>
    </source>
</evidence>
<comment type="cofactor">
    <cofactor evidence="1">
        <name>FAD</name>
        <dbReference type="ChEBI" id="CHEBI:57692"/>
    </cofactor>
</comment>
<keyword evidence="7" id="KW-1185">Reference proteome</keyword>
<dbReference type="SUPFAM" id="SSF55103">
    <property type="entry name" value="FAD-linked oxidases, C-terminal domain"/>
    <property type="match status" value="1"/>
</dbReference>
<keyword evidence="4" id="KW-0560">Oxidoreductase</keyword>
<dbReference type="PANTHER" id="PTHR42934">
    <property type="entry name" value="GLYCOLATE OXIDASE SUBUNIT GLCD"/>
    <property type="match status" value="1"/>
</dbReference>
<evidence type="ECO:0000256" key="4">
    <source>
        <dbReference type="ARBA" id="ARBA00023002"/>
    </source>
</evidence>
<dbReference type="Gene3D" id="1.10.45.10">
    <property type="entry name" value="Vanillyl-alcohol Oxidase, Chain A, domain 4"/>
    <property type="match status" value="1"/>
</dbReference>
<evidence type="ECO:0000256" key="3">
    <source>
        <dbReference type="ARBA" id="ARBA00022827"/>
    </source>
</evidence>
<dbReference type="InterPro" id="IPR016164">
    <property type="entry name" value="FAD-linked_Oxase-like_C"/>
</dbReference>
<accession>A0ABN6XQR2</accession>
<sequence length="173" mass="18088">MGEESAQRIAALMSEAGAVTVERAIDAGEVERLFRARRLAYPALERLGPVLTEDICVPRGAVPEMLARIQRAAADNDVTIANIAHAGDGNLHPLIIAPEGDEPAKARAKTAFDRIVADCLALGGTVTGEHGVGLLKLPGAGEELGPRVLDLHRAIKAALDPRGILNPGKAFPA</sequence>
<evidence type="ECO:0000259" key="5">
    <source>
        <dbReference type="Pfam" id="PF02913"/>
    </source>
</evidence>
<name>A0ABN6XQR2_9MICO</name>
<reference evidence="7" key="1">
    <citation type="journal article" date="2019" name="Int. J. Syst. Evol. Microbiol.">
        <title>The Global Catalogue of Microorganisms (GCM) 10K type strain sequencing project: providing services to taxonomists for standard genome sequencing and annotation.</title>
        <authorList>
            <consortium name="The Broad Institute Genomics Platform"/>
            <consortium name="The Broad Institute Genome Sequencing Center for Infectious Disease"/>
            <person name="Wu L."/>
            <person name="Ma J."/>
        </authorList>
    </citation>
    <scope>NUCLEOTIDE SEQUENCE [LARGE SCALE GENOMIC DNA]</scope>
    <source>
        <strain evidence="7">NBRC 108725</strain>
    </source>
</reference>
<dbReference type="InterPro" id="IPR016171">
    <property type="entry name" value="Vanillyl_alc_oxidase_C-sub2"/>
</dbReference>
<dbReference type="EMBL" id="AP027731">
    <property type="protein sequence ID" value="BDZ47306.1"/>
    <property type="molecule type" value="Genomic_DNA"/>
</dbReference>
<dbReference type="Proteomes" id="UP001321498">
    <property type="component" value="Chromosome"/>
</dbReference>
<dbReference type="InterPro" id="IPR051914">
    <property type="entry name" value="FAD-linked_OxidoTrans_Type4"/>
</dbReference>
<proteinExistence type="predicted"/>
<evidence type="ECO:0000313" key="7">
    <source>
        <dbReference type="Proteomes" id="UP001321498"/>
    </source>
</evidence>
<keyword evidence="2" id="KW-0285">Flavoprotein</keyword>
<gene>
    <name evidence="6" type="ORF">GCM10025866_32150</name>
</gene>
<feature type="domain" description="FAD-binding oxidoreductase/transferase type 4 C-terminal" evidence="5">
    <location>
        <begin position="3"/>
        <end position="169"/>
    </location>
</feature>
<dbReference type="Pfam" id="PF02913">
    <property type="entry name" value="FAD-oxidase_C"/>
    <property type="match status" value="1"/>
</dbReference>